<gene>
    <name evidence="1" type="ORF">OXD698_LOCUS49729</name>
</gene>
<sequence>IPSHVFIYYFYQRDALWKTEILFKKLFHNQNQTIFYTDEIISILMVFLQFPTDYYLAVVRDIQNYSIYTQTSITSNQRCLYINELFNLSILTLPRIERIKYYHLPCQYQKNLRCFYDKIFMCLCAQDNHSNCFEFNRNTTFQCLQN</sequence>
<proteinExistence type="predicted"/>
<dbReference type="Proteomes" id="UP000663844">
    <property type="component" value="Unassembled WGS sequence"/>
</dbReference>
<dbReference type="EMBL" id="CAJOAZ010022779">
    <property type="protein sequence ID" value="CAF4368913.1"/>
    <property type="molecule type" value="Genomic_DNA"/>
</dbReference>
<evidence type="ECO:0000313" key="2">
    <source>
        <dbReference type="Proteomes" id="UP000663844"/>
    </source>
</evidence>
<name>A0A820M703_9BILA</name>
<protein>
    <submittedName>
        <fullName evidence="1">Uncharacterized protein</fullName>
    </submittedName>
</protein>
<evidence type="ECO:0000313" key="1">
    <source>
        <dbReference type="EMBL" id="CAF4368913.1"/>
    </source>
</evidence>
<accession>A0A820M703</accession>
<feature type="non-terminal residue" evidence="1">
    <location>
        <position position="146"/>
    </location>
</feature>
<reference evidence="1" key="1">
    <citation type="submission" date="2021-02" db="EMBL/GenBank/DDBJ databases">
        <authorList>
            <person name="Nowell W R."/>
        </authorList>
    </citation>
    <scope>NUCLEOTIDE SEQUENCE</scope>
</reference>
<organism evidence="1 2">
    <name type="scientific">Adineta steineri</name>
    <dbReference type="NCBI Taxonomy" id="433720"/>
    <lineage>
        <taxon>Eukaryota</taxon>
        <taxon>Metazoa</taxon>
        <taxon>Spiralia</taxon>
        <taxon>Gnathifera</taxon>
        <taxon>Rotifera</taxon>
        <taxon>Eurotatoria</taxon>
        <taxon>Bdelloidea</taxon>
        <taxon>Adinetida</taxon>
        <taxon>Adinetidae</taxon>
        <taxon>Adineta</taxon>
    </lineage>
</organism>
<feature type="non-terminal residue" evidence="1">
    <location>
        <position position="1"/>
    </location>
</feature>
<comment type="caution">
    <text evidence="1">The sequence shown here is derived from an EMBL/GenBank/DDBJ whole genome shotgun (WGS) entry which is preliminary data.</text>
</comment>
<dbReference type="AlphaFoldDB" id="A0A820M703"/>